<gene>
    <name evidence="1" type="ORF">NMP03_06145</name>
</gene>
<evidence type="ECO:0000313" key="1">
    <source>
        <dbReference type="EMBL" id="UUL83773.1"/>
    </source>
</evidence>
<organism evidence="1 2">
    <name type="scientific">Sphingomonas qomolangmaensis</name>
    <dbReference type="NCBI Taxonomy" id="2918765"/>
    <lineage>
        <taxon>Bacteria</taxon>
        <taxon>Pseudomonadati</taxon>
        <taxon>Pseudomonadota</taxon>
        <taxon>Alphaproteobacteria</taxon>
        <taxon>Sphingomonadales</taxon>
        <taxon>Sphingomonadaceae</taxon>
        <taxon>Sphingomonas</taxon>
    </lineage>
</organism>
<protein>
    <submittedName>
        <fullName evidence="1">Uncharacterized protein</fullName>
    </submittedName>
</protein>
<name>A0ABY5L9X4_9SPHN</name>
<dbReference type="RefSeq" id="WP_256507609.1">
    <property type="nucleotide sequence ID" value="NZ_CP101740.1"/>
</dbReference>
<evidence type="ECO:0000313" key="2">
    <source>
        <dbReference type="Proteomes" id="UP001058533"/>
    </source>
</evidence>
<sequence>MTSAAMLRRLRRVFDRSLRAFLEDDLENILNGVSERNLCQRLSMPMERLAHDAGFPEYRADVEYNRANDGRLKTIAGENLETVTITCDLILHSRGRVADPDNLIAIEMKRHSHPAAEKHKDRVRLMALTREPYEGVWPADGRVDPAHVGNYCLGYFVEIDERRRSLVVDEYVRAEVLRTEQLNF</sequence>
<dbReference type="EMBL" id="CP101740">
    <property type="protein sequence ID" value="UUL83773.1"/>
    <property type="molecule type" value="Genomic_DNA"/>
</dbReference>
<dbReference type="Proteomes" id="UP001058533">
    <property type="component" value="Chromosome"/>
</dbReference>
<accession>A0ABY5L9X4</accession>
<reference evidence="1" key="1">
    <citation type="submission" date="2022-07" db="EMBL/GenBank/DDBJ databases">
        <title>Sphingomonas sp. nov., a novel bacterium isolated from the north slope of the Mount Everest.</title>
        <authorList>
            <person name="Cui X."/>
            <person name="Liu Y."/>
        </authorList>
    </citation>
    <scope>NUCLEOTIDE SEQUENCE</scope>
    <source>
        <strain evidence="1">S5-59</strain>
    </source>
</reference>
<keyword evidence="2" id="KW-1185">Reference proteome</keyword>
<proteinExistence type="predicted"/>